<dbReference type="PANTHER" id="PTHR37476">
    <property type="entry name" value="COILED-COIL DOMAIN-CONTAINING PROTEIN 171"/>
    <property type="match status" value="1"/>
</dbReference>
<evidence type="ECO:0000256" key="1">
    <source>
        <dbReference type="SAM" id="Coils"/>
    </source>
</evidence>
<feature type="compositionally biased region" description="Polar residues" evidence="2">
    <location>
        <begin position="17"/>
        <end position="57"/>
    </location>
</feature>
<dbReference type="KEGG" id="lak:106150422"/>
<name>A0A1S3GYD1_LINAN</name>
<feature type="compositionally biased region" description="Basic and acidic residues" evidence="2">
    <location>
        <begin position="1367"/>
        <end position="1378"/>
    </location>
</feature>
<feature type="coiled-coil region" evidence="1">
    <location>
        <begin position="495"/>
        <end position="613"/>
    </location>
</feature>
<gene>
    <name evidence="4" type="primary">LOC106150422</name>
</gene>
<feature type="coiled-coil region" evidence="1">
    <location>
        <begin position="97"/>
        <end position="332"/>
    </location>
</feature>
<evidence type="ECO:0000313" key="3">
    <source>
        <dbReference type="Proteomes" id="UP000085678"/>
    </source>
</evidence>
<dbReference type="STRING" id="7574.A0A1S3GYD1"/>
<dbReference type="RefSeq" id="XP_013378672.1">
    <property type="nucleotide sequence ID" value="XM_013523218.2"/>
</dbReference>
<organism evidence="3 4">
    <name type="scientific">Lingula anatina</name>
    <name type="common">Brachiopod</name>
    <name type="synonym">Lingula unguis</name>
    <dbReference type="NCBI Taxonomy" id="7574"/>
    <lineage>
        <taxon>Eukaryota</taxon>
        <taxon>Metazoa</taxon>
        <taxon>Spiralia</taxon>
        <taxon>Lophotrochozoa</taxon>
        <taxon>Brachiopoda</taxon>
        <taxon>Linguliformea</taxon>
        <taxon>Lingulata</taxon>
        <taxon>Lingulida</taxon>
        <taxon>Linguloidea</taxon>
        <taxon>Lingulidae</taxon>
        <taxon>Lingula</taxon>
    </lineage>
</organism>
<proteinExistence type="predicted"/>
<dbReference type="Proteomes" id="UP000085678">
    <property type="component" value="Unplaced"/>
</dbReference>
<evidence type="ECO:0000313" key="4">
    <source>
        <dbReference type="RefSeq" id="XP_013378672.1"/>
    </source>
</evidence>
<feature type="region of interest" description="Disordered" evidence="2">
    <location>
        <begin position="1331"/>
        <end position="1397"/>
    </location>
</feature>
<feature type="region of interest" description="Disordered" evidence="2">
    <location>
        <begin position="1"/>
        <end position="92"/>
    </location>
</feature>
<sequence>MSRSSDVSDMSASARVPSQQQQQHSGVSTTTTGNYSPVSTLTGSGDSLLMTPSNEQVLQFGPSEASTSQSTSQMTGVSQMAASPGIPNEDGGSSKEVMYLRNQLKQMRAEIQTEQDTVKQLRRRLNTVEKERLEFTSRSNEQTADLESQVAKFRAQLEKGEATRQSLEFELAKARREAAQERRSAEDREAMMSSINDNMKEKLTEINLQTADLQKQLKEFKQSSEQETANLNIGLQEKEQIIASYQTEQDILQTEKEKLENIVAELEGNIADLSEKVQHLEDECKAQAEGLRRHMNDLDFAREREDRLKADYETALQRIHTLEESIEAERATHLQSKFNSEIIQLRVRDVEAALELEKTTKNEIASDAERQQKQLRELEQAYTEERKMSKHTRDKFERLEKEYANVKHQLTSEVEDKKAVISNLSKQLELHQKNFDDLKEELAKAKKRQIYLEETYGGSMRELELLIQNFQVEPTPKKKRDKKDKPKPLAPSVVLETLRHTLLEYKKRLDATSSELQKVKSLTENLSKEGDSYKDMIWAKDKALEETQQGYRSASKELQRLRQEYSELEATLATFKVDAQTITQRYEKEATRAQELEEEMMRVTKKHDAEIEDHYQYLRSLYHKLLSAESSQYQSPASTEGMSWVDLTVVVQEYSAALLNKLYRTQEKLQHLEKVITSKDETMDAMQRAHEDQVDKLSRLAEEQELDWQRQKQDLEEHYNRLLGEVHTRSKKTQVIADQAWEKIRQTGTVQQGLEAECAELRARLAQKNQEHGSLLTACALLCGAYYPLFTRAQALAAQRNLLEIHSRHSEEMKEQAQTLVETLSAELGADNELSFLDPSRKRRRPLLKFRTAAIVVIAANRLNYLCHSSARLFVSYTNRGSSGMLVCAGRTPQSSRRVFTGVGLSKSARTYGGGLTAHSSATLDERMALSWLTSSDLLKTVLSSMTDVQQVLDQLQQAGASDPRLLVKAAKSSFHRLLDKLGPYFGDGSEDGGFSARGRGGSLTQYLDYGLRRVISNFPTDGTGQFMTMEGTMTSLNQHILDFTARLHKAEVDRRNLKLELNQSKQESSALKHSHSKSKILEEEVAKLRQEGQQMVQLDRFDSVCQELESALKREMQAQQLLNEQSDQLHSLSRKLDIQASEGSEKEKTLSEAVQGLSEARQEIRRTEQTVRQLNKHVQQLEEEKRILQDNVFDAENTLRTVAKDKSGLATYLKAVESALAQSKQEMILSRGFRGREFSLSKVLLSSDLLPADTVKPGPELIACQNLVSVFVDAQHQAFSKILALEEEIESSKRHISTLKQELNAACQREYEDHGQGAFAEKSYVSRGGRGIYDMGPDRNGRETFAPLVEDPDPTMSYLRTPGGRSFRESPIQDKTRSPYQTSQASNLQPRPFRVT</sequence>
<feature type="coiled-coil region" evidence="1">
    <location>
        <begin position="1048"/>
        <end position="1199"/>
    </location>
</feature>
<dbReference type="OrthoDB" id="287623at2759"/>
<reference evidence="4" key="1">
    <citation type="submission" date="2025-08" db="UniProtKB">
        <authorList>
            <consortium name="RefSeq"/>
        </authorList>
    </citation>
    <scope>IDENTIFICATION</scope>
    <source>
        <tissue evidence="4">Gonads</tissue>
    </source>
</reference>
<dbReference type="PANTHER" id="PTHR37476:SF1">
    <property type="entry name" value="COILED-COIL DOMAIN-CONTAINING PROTEIN 171"/>
    <property type="match status" value="1"/>
</dbReference>
<feature type="coiled-coil region" evidence="1">
    <location>
        <begin position="361"/>
        <end position="455"/>
    </location>
</feature>
<feature type="compositionally biased region" description="Polar residues" evidence="2">
    <location>
        <begin position="1379"/>
        <end position="1390"/>
    </location>
</feature>
<accession>A0A1S3GYD1</accession>
<keyword evidence="1" id="KW-0175">Coiled coil</keyword>
<keyword evidence="3" id="KW-1185">Reference proteome</keyword>
<protein>
    <submittedName>
        <fullName evidence="4">Coiled-coil domain-containing protein 171-like</fullName>
    </submittedName>
</protein>
<evidence type="ECO:0000256" key="2">
    <source>
        <dbReference type="SAM" id="MobiDB-lite"/>
    </source>
</evidence>
<dbReference type="InParanoid" id="A0A1S3GYD1"/>
<dbReference type="GeneID" id="106150422"/>
<feature type="compositionally biased region" description="Low complexity" evidence="2">
    <location>
        <begin position="1"/>
        <end position="16"/>
    </location>
</feature>
<feature type="compositionally biased region" description="Polar residues" evidence="2">
    <location>
        <begin position="64"/>
        <end position="81"/>
    </location>
</feature>